<evidence type="ECO:0000313" key="3">
    <source>
        <dbReference type="EMBL" id="TDT16323.1"/>
    </source>
</evidence>
<reference evidence="3 4" key="1">
    <citation type="submission" date="2019-03" db="EMBL/GenBank/DDBJ databases">
        <title>Sequencing the genomes of 1000 actinobacteria strains.</title>
        <authorList>
            <person name="Klenk H.-P."/>
        </authorList>
    </citation>
    <scope>NUCLEOTIDE SEQUENCE [LARGE SCALE GENOMIC DNA]</scope>
    <source>
        <strain evidence="3 4">DSM 18936</strain>
    </source>
</reference>
<name>A0A4R7I1G3_9ACTN</name>
<feature type="compositionally biased region" description="Basic and acidic residues" evidence="1">
    <location>
        <begin position="460"/>
        <end position="470"/>
    </location>
</feature>
<feature type="region of interest" description="Disordered" evidence="1">
    <location>
        <begin position="433"/>
        <end position="487"/>
    </location>
</feature>
<proteinExistence type="predicted"/>
<gene>
    <name evidence="3" type="ORF">BDK89_1907</name>
</gene>
<evidence type="ECO:0008006" key="5">
    <source>
        <dbReference type="Google" id="ProtNLM"/>
    </source>
</evidence>
<feature type="transmembrane region" description="Helical" evidence="2">
    <location>
        <begin position="205"/>
        <end position="224"/>
    </location>
</feature>
<evidence type="ECO:0000256" key="2">
    <source>
        <dbReference type="SAM" id="Phobius"/>
    </source>
</evidence>
<evidence type="ECO:0000313" key="4">
    <source>
        <dbReference type="Proteomes" id="UP000294558"/>
    </source>
</evidence>
<keyword evidence="2" id="KW-1133">Transmembrane helix</keyword>
<organism evidence="3 4">
    <name type="scientific">Ilumatobacter fluminis</name>
    <dbReference type="NCBI Taxonomy" id="467091"/>
    <lineage>
        <taxon>Bacteria</taxon>
        <taxon>Bacillati</taxon>
        <taxon>Actinomycetota</taxon>
        <taxon>Acidimicrobiia</taxon>
        <taxon>Acidimicrobiales</taxon>
        <taxon>Ilumatobacteraceae</taxon>
        <taxon>Ilumatobacter</taxon>
    </lineage>
</organism>
<evidence type="ECO:0000256" key="1">
    <source>
        <dbReference type="SAM" id="MobiDB-lite"/>
    </source>
</evidence>
<keyword evidence="2" id="KW-0812">Transmembrane</keyword>
<keyword evidence="2" id="KW-0472">Membrane</keyword>
<dbReference type="EMBL" id="SOAU01000001">
    <property type="protein sequence ID" value="TDT16323.1"/>
    <property type="molecule type" value="Genomic_DNA"/>
</dbReference>
<feature type="transmembrane region" description="Helical" evidence="2">
    <location>
        <begin position="177"/>
        <end position="193"/>
    </location>
</feature>
<dbReference type="RefSeq" id="WP_133868715.1">
    <property type="nucleotide sequence ID" value="NZ_SOAU01000001.1"/>
</dbReference>
<feature type="transmembrane region" description="Helical" evidence="2">
    <location>
        <begin position="100"/>
        <end position="118"/>
    </location>
</feature>
<feature type="transmembrane region" description="Helical" evidence="2">
    <location>
        <begin position="65"/>
        <end position="88"/>
    </location>
</feature>
<feature type="transmembrane region" description="Helical" evidence="2">
    <location>
        <begin position="378"/>
        <end position="396"/>
    </location>
</feature>
<comment type="caution">
    <text evidence="3">The sequence shown here is derived from an EMBL/GenBank/DDBJ whole genome shotgun (WGS) entry which is preliminary data.</text>
</comment>
<dbReference type="Proteomes" id="UP000294558">
    <property type="component" value="Unassembled WGS sequence"/>
</dbReference>
<feature type="transmembrane region" description="Helical" evidence="2">
    <location>
        <begin position="408"/>
        <end position="428"/>
    </location>
</feature>
<keyword evidence="4" id="KW-1185">Reference proteome</keyword>
<feature type="compositionally biased region" description="Basic and acidic residues" evidence="1">
    <location>
        <begin position="433"/>
        <end position="451"/>
    </location>
</feature>
<feature type="transmembrane region" description="Helical" evidence="2">
    <location>
        <begin position="352"/>
        <end position="371"/>
    </location>
</feature>
<dbReference type="AlphaFoldDB" id="A0A4R7I1G3"/>
<protein>
    <recommendedName>
        <fullName evidence="5">Dolichyl-phosphate-mannose-protein mannosyltransferase</fullName>
    </recommendedName>
</protein>
<dbReference type="OrthoDB" id="9976845at2"/>
<accession>A0A4R7I1G3</accession>
<sequence length="487" mass="53547">MRAEESWRYFVCLGVGLLLFVLLGPGWSSGFESPFPDSSSYVAVADIGPFSIDFWFAERPPTYPLLVWLVGPSARAIVLAQTLIWVAASTYLAVTLWQQLSNRIVRLVTIVAVGAVLIETRWMFWHTLVLTESLSNSLVLAWLAAWIRWFAAPSGRRLAGAVVLTAAWMLLRDSNAVTLTASLIPLVVAGFVWERRRPGERVRGLVTASVILILVGVFSGIGQWHTSRGEVTFHNNVGLRWLPDESMREWMIDHGMPFDEALAERTGGDAWADGEAFLRDPRLEEYRDWASGPGRIAAGWSFVARSPWYIDRFVDELPIHTDSGFAAYDAHRVGEQFPDTVLGPLDPTGSRWSMALWGLAAIGAIAAAFAVRRWLGVLITFLVVPIAVDLYLVYVADAIEVGRHLAGPMFRMSIVCIVAAGLTADALLARRTDGNEHHDSDPPDSHEHDPDDGPGDDPGDDHRDDRHDTAESGARPMTDSPGGAVTT</sequence>